<gene>
    <name evidence="2" type="ORF">FMM05_11825</name>
</gene>
<dbReference type="EMBL" id="VJVZ01000007">
    <property type="protein sequence ID" value="TRW23845.1"/>
    <property type="molecule type" value="Genomic_DNA"/>
</dbReference>
<reference evidence="2 3" key="1">
    <citation type="submission" date="2019-07" db="EMBL/GenBank/DDBJ databases">
        <title>Flavobacterium sp. nov., isolated from glacier ice.</title>
        <authorList>
            <person name="Liu Q."/>
            <person name="Xin Y.-H."/>
        </authorList>
    </citation>
    <scope>NUCLEOTIDE SEQUENCE [LARGE SCALE GENOMIC DNA]</scope>
    <source>
        <strain evidence="2 3">ZT4R6</strain>
    </source>
</reference>
<keyword evidence="1" id="KW-0812">Transmembrane</keyword>
<evidence type="ECO:0000256" key="1">
    <source>
        <dbReference type="SAM" id="Phobius"/>
    </source>
</evidence>
<dbReference type="Proteomes" id="UP000320643">
    <property type="component" value="Unassembled WGS sequence"/>
</dbReference>
<dbReference type="AlphaFoldDB" id="A0A552V042"/>
<proteinExistence type="predicted"/>
<comment type="caution">
    <text evidence="2">The sequence shown here is derived from an EMBL/GenBank/DDBJ whole genome shotgun (WGS) entry which is preliminary data.</text>
</comment>
<protein>
    <submittedName>
        <fullName evidence="2">Uncharacterized protein</fullName>
    </submittedName>
</protein>
<keyword evidence="3" id="KW-1185">Reference proteome</keyword>
<evidence type="ECO:0000313" key="3">
    <source>
        <dbReference type="Proteomes" id="UP000320643"/>
    </source>
</evidence>
<accession>A0A552V042</accession>
<sequence length="80" mass="9249">MIGIANSELIFEIWILKFGFWILDFVIWILEFKNLDFGIFTKSTEATTSVLFCFKGIIFAAPKCNQCHHTTSLETTRNLL</sequence>
<keyword evidence="1" id="KW-1133">Transmembrane helix</keyword>
<feature type="transmembrane region" description="Helical" evidence="1">
    <location>
        <begin position="9"/>
        <end position="30"/>
    </location>
</feature>
<keyword evidence="1" id="KW-0472">Membrane</keyword>
<name>A0A552V042_9FLAO</name>
<evidence type="ECO:0000313" key="2">
    <source>
        <dbReference type="EMBL" id="TRW23845.1"/>
    </source>
</evidence>
<organism evidence="2 3">
    <name type="scientific">Flavobacterium zepuense</name>
    <dbReference type="NCBI Taxonomy" id="2593302"/>
    <lineage>
        <taxon>Bacteria</taxon>
        <taxon>Pseudomonadati</taxon>
        <taxon>Bacteroidota</taxon>
        <taxon>Flavobacteriia</taxon>
        <taxon>Flavobacteriales</taxon>
        <taxon>Flavobacteriaceae</taxon>
        <taxon>Flavobacterium</taxon>
    </lineage>
</organism>